<evidence type="ECO:0000256" key="4">
    <source>
        <dbReference type="SAM" id="MobiDB-lite"/>
    </source>
</evidence>
<keyword evidence="3" id="KW-0805">Transcription regulation</keyword>
<comment type="function">
    <text evidence="3">Transcription factor that specifically binds AT-rich DNA sequences related to the nuclear matrix attachment regions (MARs).</text>
</comment>
<dbReference type="PROSITE" id="PS51742">
    <property type="entry name" value="PPC"/>
    <property type="match status" value="1"/>
</dbReference>
<dbReference type="GeneID" id="120112102"/>
<feature type="region of interest" description="Disordered" evidence="4">
    <location>
        <begin position="1"/>
        <end position="125"/>
    </location>
</feature>
<dbReference type="PANTHER" id="PTHR31500:SF56">
    <property type="entry name" value="AT-HOOK MOTIF NUCLEAR-LOCALIZED PROTEIN"/>
    <property type="match status" value="1"/>
</dbReference>
<keyword evidence="2 3" id="KW-0539">Nucleus</keyword>
<evidence type="ECO:0000259" key="5">
    <source>
        <dbReference type="PROSITE" id="PS51742"/>
    </source>
</evidence>
<feature type="compositionally biased region" description="Low complexity" evidence="4">
    <location>
        <begin position="1"/>
        <end position="13"/>
    </location>
</feature>
<feature type="compositionally biased region" description="Gly residues" evidence="4">
    <location>
        <begin position="54"/>
        <end position="70"/>
    </location>
</feature>
<dbReference type="FunFam" id="3.30.1330.80:FF:000003">
    <property type="entry name" value="AT-hook motif nuclear-localized protein 1-like"/>
    <property type="match status" value="1"/>
</dbReference>
<dbReference type="PANTHER" id="PTHR31500">
    <property type="entry name" value="AT-HOOK MOTIF NUCLEAR-LOCALIZED PROTEIN 9"/>
    <property type="match status" value="1"/>
</dbReference>
<evidence type="ECO:0000256" key="3">
    <source>
        <dbReference type="RuleBase" id="RU367031"/>
    </source>
</evidence>
<evidence type="ECO:0000313" key="7">
    <source>
        <dbReference type="RefSeq" id="XP_008804383.1"/>
    </source>
</evidence>
<proteinExistence type="predicted"/>
<comment type="domain">
    <text evidence="3">The PPC domain mediates interactions between AHL proteins.</text>
</comment>
<dbReference type="AlphaFoldDB" id="A0A8B9AJU0"/>
<dbReference type="OrthoDB" id="1903967at2759"/>
<evidence type="ECO:0000313" key="6">
    <source>
        <dbReference type="Proteomes" id="UP000228380"/>
    </source>
</evidence>
<dbReference type="GO" id="GO:0005634">
    <property type="term" value="C:nucleus"/>
    <property type="evidence" value="ECO:0007669"/>
    <property type="project" value="UniProtKB-SubCell"/>
</dbReference>
<dbReference type="KEGG" id="pda:120112102"/>
<feature type="compositionally biased region" description="Pro residues" evidence="4">
    <location>
        <begin position="31"/>
        <end position="52"/>
    </location>
</feature>
<dbReference type="KEGG" id="pda:103717685"/>
<protein>
    <recommendedName>
        <fullName evidence="3">AT-hook motif nuclear-localized protein</fullName>
    </recommendedName>
</protein>
<dbReference type="CDD" id="cd11378">
    <property type="entry name" value="DUF296"/>
    <property type="match status" value="1"/>
</dbReference>
<dbReference type="InterPro" id="IPR039605">
    <property type="entry name" value="AHL"/>
</dbReference>
<dbReference type="Pfam" id="PF03479">
    <property type="entry name" value="PCC"/>
    <property type="match status" value="1"/>
</dbReference>
<dbReference type="GeneID" id="103717685"/>
<dbReference type="GO" id="GO:0003680">
    <property type="term" value="F:minor groove of adenine-thymine-rich DNA binding"/>
    <property type="evidence" value="ECO:0007669"/>
    <property type="project" value="UniProtKB-UniRule"/>
</dbReference>
<name>A0A8B9AJU0_PHODC</name>
<dbReference type="RefSeq" id="XP_038986605.1">
    <property type="nucleotide sequence ID" value="XM_039130677.1"/>
</dbReference>
<keyword evidence="6" id="KW-1185">Reference proteome</keyword>
<feature type="compositionally biased region" description="Low complexity" evidence="4">
    <location>
        <begin position="319"/>
        <end position="333"/>
    </location>
</feature>
<keyword evidence="3" id="KW-0238">DNA-binding</keyword>
<comment type="subcellular location">
    <subcellularLocation>
        <location evidence="1 3">Nucleus</location>
    </subcellularLocation>
</comment>
<dbReference type="Proteomes" id="UP000228380">
    <property type="component" value="Chromosome 10"/>
</dbReference>
<keyword evidence="3" id="KW-0804">Transcription</keyword>
<dbReference type="SUPFAM" id="SSF117856">
    <property type="entry name" value="AF0104/ALDC/Ptd012-like"/>
    <property type="match status" value="1"/>
</dbReference>
<organism evidence="6 8">
    <name type="scientific">Phoenix dactylifera</name>
    <name type="common">Date palm</name>
    <dbReference type="NCBI Taxonomy" id="42345"/>
    <lineage>
        <taxon>Eukaryota</taxon>
        <taxon>Viridiplantae</taxon>
        <taxon>Streptophyta</taxon>
        <taxon>Embryophyta</taxon>
        <taxon>Tracheophyta</taxon>
        <taxon>Spermatophyta</taxon>
        <taxon>Magnoliopsida</taxon>
        <taxon>Liliopsida</taxon>
        <taxon>Arecaceae</taxon>
        <taxon>Coryphoideae</taxon>
        <taxon>Phoeniceae</taxon>
        <taxon>Phoenix</taxon>
    </lineage>
</organism>
<reference evidence="6" key="1">
    <citation type="journal article" date="2019" name="Nat. Commun.">
        <title>Genome-wide association mapping of date palm fruit traits.</title>
        <authorList>
            <person name="Hazzouri K.M."/>
            <person name="Gros-Balthazard M."/>
            <person name="Flowers J.M."/>
            <person name="Copetti D."/>
            <person name="Lemansour A."/>
            <person name="Lebrun M."/>
            <person name="Masmoudi K."/>
            <person name="Ferrand S."/>
            <person name="Dhar M.I."/>
            <person name="Fresquez Z.A."/>
            <person name="Rosas U."/>
            <person name="Zhang J."/>
            <person name="Talag J."/>
            <person name="Lee S."/>
            <person name="Kudrna D."/>
            <person name="Powell R.F."/>
            <person name="Leitch I.J."/>
            <person name="Krueger R.R."/>
            <person name="Wing R.A."/>
            <person name="Amiri K.M.A."/>
            <person name="Purugganan M.D."/>
        </authorList>
    </citation>
    <scope>NUCLEOTIDE SEQUENCE [LARGE SCALE GENOMIC DNA]</scope>
    <source>
        <strain evidence="6">cv. Khalas</strain>
    </source>
</reference>
<evidence type="ECO:0000256" key="2">
    <source>
        <dbReference type="ARBA" id="ARBA00023242"/>
    </source>
</evidence>
<accession>A0A8B9AJU0</accession>
<dbReference type="RefSeq" id="XP_008804383.1">
    <property type="nucleotide sequence ID" value="XM_008806161.4"/>
</dbReference>
<sequence length="359" mass="36248">MEGRESVVVSGSPEVGGGDAGGAAKDSPSSTPSPSPTPSPPAGPGAVVPPVPGIGMGIATGMSTGVGSGGEDLARKKRGRPRKYGPDGSSMALALSPTTSSSPFSPVGGDFSSKRGRGRPPGSGKRQLLAALGEWFAYSAGGNFTPHVVTIATGEDVAARILSFSQKGPRAVCILSANGAISNVTLRQPGSSGGTLTYEGRFEILSLSGSFTITENGGVRSRTGGISVSLAGPDGRVVGGGVAGLLLAASPIQVVVGSFLPNTFKEHKRKAIQEPTYSPIPTSTGVLTTARPLSQANPDDECETPASTIPGQSHGDVENSMSSNPPNLNFSSFRMAGWNGQQSSEHKPSPDINICLPGE</sequence>
<reference evidence="7 8" key="2">
    <citation type="submission" date="2025-04" db="UniProtKB">
        <authorList>
            <consortium name="RefSeq"/>
        </authorList>
    </citation>
    <scope>IDENTIFICATION</scope>
    <source>
        <tissue evidence="7 8">Young leaves</tissue>
    </source>
</reference>
<evidence type="ECO:0000256" key="1">
    <source>
        <dbReference type="ARBA" id="ARBA00004123"/>
    </source>
</evidence>
<dbReference type="InterPro" id="IPR005175">
    <property type="entry name" value="PPC_dom"/>
</dbReference>
<feature type="domain" description="PPC" evidence="5">
    <location>
        <begin position="141"/>
        <end position="280"/>
    </location>
</feature>
<feature type="region of interest" description="Disordered" evidence="4">
    <location>
        <begin position="292"/>
        <end position="359"/>
    </location>
</feature>
<gene>
    <name evidence="8" type="primary">LOC120112102</name>
    <name evidence="7" type="synonym">LOC103717685</name>
</gene>
<feature type="compositionally biased region" description="Low complexity" evidence="4">
    <location>
        <begin position="89"/>
        <end position="105"/>
    </location>
</feature>
<dbReference type="Gene3D" id="3.30.1330.80">
    <property type="entry name" value="Hypothetical protein, similar to alpha- acetolactate decarboxylase, domain 2"/>
    <property type="match status" value="1"/>
</dbReference>
<evidence type="ECO:0000313" key="8">
    <source>
        <dbReference type="RefSeq" id="XP_038986605.1"/>
    </source>
</evidence>